<protein>
    <recommendedName>
        <fullName evidence="4">GRB10 interacting GYF protein 2</fullName>
    </recommendedName>
</protein>
<gene>
    <name evidence="3" type="primary">CNTRL</name>
</gene>
<dbReference type="AlphaFoldDB" id="A0A1A8LA49"/>
<feature type="compositionally biased region" description="Low complexity" evidence="2">
    <location>
        <begin position="342"/>
        <end position="373"/>
    </location>
</feature>
<feature type="region of interest" description="Disordered" evidence="2">
    <location>
        <begin position="315"/>
        <end position="385"/>
    </location>
</feature>
<evidence type="ECO:0000256" key="2">
    <source>
        <dbReference type="SAM" id="MobiDB-lite"/>
    </source>
</evidence>
<sequence length="700" mass="80225">MEARLDDLLSRIAMETDEIKELEQQLTDGQILANKALQRDLKEVICGLQEYLRGLGQQTCSQLQADRLQDENQRLQRFLEEARGLCRQQEEDRSQAHTKVRVQVELSALWMEAQSIRDRQTQLEAGLLQLREELTQQVTLKQEDDRSPQEVSLRLQAQLDQNKVHFNYIGTQLDHFTSTLPELQTDPEERKNSPTGSKHSLFFRTAQHTGMSGGQLQVEPNQNFSARLQARLIQDQGNSSVDKNTEQPGSQSRDRLVCEQNPAPSLGSQGTQDSGLELQFPSSPNRGQQQGGPSAGGGYWVFVPMVHQERECVCSDDQNNDGLSDRSSRGGSPPPPPPASPPVTAAAASAGGTDARTSLRGSASPSSKSASLRCRPPKQKHTEDAECLKEKKELQMETKWLRHKLRQHRCVLQVCDELACLEETLLKRRAELRESDRLLLEAERLRGLTGGQVDVLLLRHLTSTSSLLEAAQHLRELRRRREEEQLTPWEVEAAIRSRHQEFKQLDTKMKAAANRLAGVLSDCQEAQRHLESLTCQEKHKEQRLARMKEEHRAALGQLAELREEQKLQSIIKVGEEEEAQRICWSSRRRCSDVRSEEQKLVSVKAEHRSHRAELKRVLREERSRMQEQVVMKRKELSAPQQLGQKDVKQLRDELQEKLNRRRRKRSSLQEQCRQLETRRRHADRRLSVLEAERSHTHFIK</sequence>
<feature type="coiled-coil region" evidence="1">
    <location>
        <begin position="615"/>
        <end position="692"/>
    </location>
</feature>
<organism evidence="3">
    <name type="scientific">Nothobranchius pienaari</name>
    <dbReference type="NCBI Taxonomy" id="704102"/>
    <lineage>
        <taxon>Eukaryota</taxon>
        <taxon>Metazoa</taxon>
        <taxon>Chordata</taxon>
        <taxon>Craniata</taxon>
        <taxon>Vertebrata</taxon>
        <taxon>Euteleostomi</taxon>
        <taxon>Actinopterygii</taxon>
        <taxon>Neopterygii</taxon>
        <taxon>Teleostei</taxon>
        <taxon>Neoteleostei</taxon>
        <taxon>Acanthomorphata</taxon>
        <taxon>Ovalentaria</taxon>
        <taxon>Atherinomorphae</taxon>
        <taxon>Cyprinodontiformes</taxon>
        <taxon>Nothobranchiidae</taxon>
        <taxon>Nothobranchius</taxon>
    </lineage>
</organism>
<reference evidence="3" key="2">
    <citation type="submission" date="2016-06" db="EMBL/GenBank/DDBJ databases">
        <title>The genome of a short-lived fish provides insights into sex chromosome evolution and the genetic control of aging.</title>
        <authorList>
            <person name="Reichwald K."/>
            <person name="Felder M."/>
            <person name="Petzold A."/>
            <person name="Koch P."/>
            <person name="Groth M."/>
            <person name="Platzer M."/>
        </authorList>
    </citation>
    <scope>NUCLEOTIDE SEQUENCE</scope>
    <source>
        <tissue evidence="3">Brain</tissue>
    </source>
</reference>
<feature type="compositionally biased region" description="Gly residues" evidence="2">
    <location>
        <begin position="289"/>
        <end position="299"/>
    </location>
</feature>
<name>A0A1A8LA49_9TELE</name>
<feature type="coiled-coil region" evidence="1">
    <location>
        <begin position="5"/>
        <end position="39"/>
    </location>
</feature>
<feature type="coiled-coil region" evidence="1">
    <location>
        <begin position="65"/>
        <end position="92"/>
    </location>
</feature>
<keyword evidence="1" id="KW-0175">Coiled coil</keyword>
<evidence type="ECO:0008006" key="4">
    <source>
        <dbReference type="Google" id="ProtNLM"/>
    </source>
</evidence>
<dbReference type="EMBL" id="HAEF01003382">
    <property type="protein sequence ID" value="SBR40764.1"/>
    <property type="molecule type" value="Transcribed_RNA"/>
</dbReference>
<feature type="compositionally biased region" description="Pro residues" evidence="2">
    <location>
        <begin position="332"/>
        <end position="341"/>
    </location>
</feature>
<evidence type="ECO:0000256" key="1">
    <source>
        <dbReference type="SAM" id="Coils"/>
    </source>
</evidence>
<feature type="compositionally biased region" description="Polar residues" evidence="2">
    <location>
        <begin position="235"/>
        <end position="251"/>
    </location>
</feature>
<evidence type="ECO:0000313" key="3">
    <source>
        <dbReference type="EMBL" id="SBR40764.1"/>
    </source>
</evidence>
<accession>A0A1A8LA49</accession>
<feature type="compositionally biased region" description="Polar residues" evidence="2">
    <location>
        <begin position="262"/>
        <end position="286"/>
    </location>
</feature>
<feature type="coiled-coil region" evidence="1">
    <location>
        <begin position="523"/>
        <end position="564"/>
    </location>
</feature>
<reference evidence="3" key="1">
    <citation type="submission" date="2016-05" db="EMBL/GenBank/DDBJ databases">
        <authorList>
            <person name="Lavstsen T."/>
            <person name="Jespersen J.S."/>
        </authorList>
    </citation>
    <scope>NUCLEOTIDE SEQUENCE</scope>
    <source>
        <tissue evidence="3">Brain</tissue>
    </source>
</reference>
<feature type="region of interest" description="Disordered" evidence="2">
    <location>
        <begin position="235"/>
        <end position="299"/>
    </location>
</feature>
<proteinExistence type="predicted"/>